<evidence type="ECO:0000313" key="4">
    <source>
        <dbReference type="EMBL" id="KAJ4138814.1"/>
    </source>
</evidence>
<protein>
    <recommendedName>
        <fullName evidence="6">Ankyrin repeat protein</fullName>
    </recommendedName>
</protein>
<organism evidence="4 5">
    <name type="scientific">Fusarium equiseti</name>
    <name type="common">Fusarium scirpi</name>
    <dbReference type="NCBI Taxonomy" id="61235"/>
    <lineage>
        <taxon>Eukaryota</taxon>
        <taxon>Fungi</taxon>
        <taxon>Dikarya</taxon>
        <taxon>Ascomycota</taxon>
        <taxon>Pezizomycotina</taxon>
        <taxon>Sordariomycetes</taxon>
        <taxon>Hypocreomycetidae</taxon>
        <taxon>Hypocreales</taxon>
        <taxon>Nectriaceae</taxon>
        <taxon>Fusarium</taxon>
        <taxon>Fusarium incarnatum-equiseti species complex</taxon>
    </lineage>
</organism>
<evidence type="ECO:0008006" key="6">
    <source>
        <dbReference type="Google" id="ProtNLM"/>
    </source>
</evidence>
<evidence type="ECO:0000256" key="3">
    <source>
        <dbReference type="PROSITE-ProRule" id="PRU00023"/>
    </source>
</evidence>
<sequence length="221" mass="24341">MTAYNDVKLLDRYFAIDPQAIPCYFDLPDNDEAGFEYASVFIVAAECGSLGAARSQLKYIPASFYDERAGKICRTVEQLLDFAPTPVNVQDKNGYTALHYATQYFGRNGGIFTPIFALLCSRGADVSLRNYKDEMPLHTLFQSHGDDGPIDITAVSLLLSHGAKVTDVDEAGNTPLHIATQDWHSIDAVAILLEYGADPAQKNLKQEKAPPKKMEYLLGSK</sequence>
<evidence type="ECO:0000313" key="5">
    <source>
        <dbReference type="Proteomes" id="UP001152024"/>
    </source>
</evidence>
<dbReference type="Pfam" id="PF12796">
    <property type="entry name" value="Ank_2"/>
    <property type="match status" value="1"/>
</dbReference>
<dbReference type="EMBL" id="JAOQBH010000003">
    <property type="protein sequence ID" value="KAJ4138814.1"/>
    <property type="molecule type" value="Genomic_DNA"/>
</dbReference>
<keyword evidence="1" id="KW-0677">Repeat</keyword>
<dbReference type="Proteomes" id="UP001152024">
    <property type="component" value="Unassembled WGS sequence"/>
</dbReference>
<comment type="caution">
    <text evidence="4">The sequence shown here is derived from an EMBL/GenBank/DDBJ whole genome shotgun (WGS) entry which is preliminary data.</text>
</comment>
<name>A0ABQ8RPH3_FUSEQ</name>
<accession>A0ABQ8RPH3</accession>
<feature type="repeat" description="ANK" evidence="3">
    <location>
        <begin position="171"/>
        <end position="204"/>
    </location>
</feature>
<dbReference type="InterPro" id="IPR036770">
    <property type="entry name" value="Ankyrin_rpt-contain_sf"/>
</dbReference>
<dbReference type="SMART" id="SM00248">
    <property type="entry name" value="ANK"/>
    <property type="match status" value="3"/>
</dbReference>
<keyword evidence="2 3" id="KW-0040">ANK repeat</keyword>
<dbReference type="PANTHER" id="PTHR24171">
    <property type="entry name" value="ANKYRIN REPEAT DOMAIN-CONTAINING PROTEIN 39-RELATED"/>
    <property type="match status" value="1"/>
</dbReference>
<evidence type="ECO:0000256" key="2">
    <source>
        <dbReference type="ARBA" id="ARBA00023043"/>
    </source>
</evidence>
<reference evidence="4" key="1">
    <citation type="submission" date="2022-09" db="EMBL/GenBank/DDBJ databases">
        <title>Fusarium specimens isolated from Avocado Roots.</title>
        <authorList>
            <person name="Stajich J."/>
            <person name="Roper C."/>
            <person name="Heimlech-Rivalta G."/>
        </authorList>
    </citation>
    <scope>NUCLEOTIDE SEQUENCE</scope>
    <source>
        <strain evidence="4">CF00095</strain>
    </source>
</reference>
<dbReference type="Gene3D" id="1.25.40.20">
    <property type="entry name" value="Ankyrin repeat-containing domain"/>
    <property type="match status" value="1"/>
</dbReference>
<proteinExistence type="predicted"/>
<dbReference type="PROSITE" id="PS50088">
    <property type="entry name" value="ANK_REPEAT"/>
    <property type="match status" value="2"/>
</dbReference>
<dbReference type="InterPro" id="IPR002110">
    <property type="entry name" value="Ankyrin_rpt"/>
</dbReference>
<gene>
    <name evidence="4" type="ORF">NW768_002687</name>
</gene>
<keyword evidence="5" id="KW-1185">Reference proteome</keyword>
<dbReference type="SUPFAM" id="SSF48403">
    <property type="entry name" value="Ankyrin repeat"/>
    <property type="match status" value="1"/>
</dbReference>
<dbReference type="PROSITE" id="PS50297">
    <property type="entry name" value="ANK_REP_REGION"/>
    <property type="match status" value="1"/>
</dbReference>
<evidence type="ECO:0000256" key="1">
    <source>
        <dbReference type="ARBA" id="ARBA00022737"/>
    </source>
</evidence>
<feature type="repeat" description="ANK" evidence="3">
    <location>
        <begin position="93"/>
        <end position="131"/>
    </location>
</feature>